<dbReference type="HOGENOM" id="CLU_1685766_0_0_4"/>
<dbReference type="AlphaFoldDB" id="Q3SKQ3"/>
<dbReference type="EMBL" id="CP000116">
    <property type="protein sequence ID" value="AAZ96724.1"/>
    <property type="molecule type" value="Genomic_DNA"/>
</dbReference>
<protein>
    <submittedName>
        <fullName evidence="2">Uncharacterized protein</fullName>
    </submittedName>
</protein>
<accession>Q3SKQ3</accession>
<keyword evidence="1" id="KW-0472">Membrane</keyword>
<reference evidence="2 3" key="1">
    <citation type="journal article" date="2006" name="J. Bacteriol.">
        <title>The genome sequence of the obligately chemolithoautotrophic, facultatively anaerobic bacterium Thiobacillus denitrificans.</title>
        <authorList>
            <person name="Beller H.R."/>
            <person name="Chain P.S."/>
            <person name="Letain T.E."/>
            <person name="Chakicherla A."/>
            <person name="Larimer F.W."/>
            <person name="Richardson P.M."/>
            <person name="Coleman M.A."/>
            <person name="Wood A.P."/>
            <person name="Kelly D.P."/>
        </authorList>
    </citation>
    <scope>NUCLEOTIDE SEQUENCE [LARGE SCALE GENOMIC DNA]</scope>
    <source>
        <strain evidence="2 3">ATCC 25259</strain>
    </source>
</reference>
<evidence type="ECO:0000313" key="3">
    <source>
        <dbReference type="Proteomes" id="UP000008291"/>
    </source>
</evidence>
<feature type="transmembrane region" description="Helical" evidence="1">
    <location>
        <begin position="137"/>
        <end position="154"/>
    </location>
</feature>
<dbReference type="KEGG" id="tbd:Tbd_0771"/>
<evidence type="ECO:0000313" key="2">
    <source>
        <dbReference type="EMBL" id="AAZ96724.1"/>
    </source>
</evidence>
<gene>
    <name evidence="2" type="ordered locus">Tbd_0771</name>
</gene>
<keyword evidence="3" id="KW-1185">Reference proteome</keyword>
<organism evidence="2 3">
    <name type="scientific">Thiobacillus denitrificans (strain ATCC 25259 / T1)</name>
    <dbReference type="NCBI Taxonomy" id="292415"/>
    <lineage>
        <taxon>Bacteria</taxon>
        <taxon>Pseudomonadati</taxon>
        <taxon>Pseudomonadota</taxon>
        <taxon>Betaproteobacteria</taxon>
        <taxon>Nitrosomonadales</taxon>
        <taxon>Thiobacillaceae</taxon>
        <taxon>Thiobacillus</taxon>
    </lineage>
</organism>
<evidence type="ECO:0000256" key="1">
    <source>
        <dbReference type="SAM" id="Phobius"/>
    </source>
</evidence>
<proteinExistence type="predicted"/>
<name>Q3SKQ3_THIDA</name>
<dbReference type="Proteomes" id="UP000008291">
    <property type="component" value="Chromosome"/>
</dbReference>
<sequence>MIERENEMKRAPELYRFGFPQKPYFLIPLSLLIVYSTIASESQELLTLADKIVTPLVDSLHFVGLGVTRPFMDGQMPARYYTNLIGIGVWGVATYNARTIAWLANYRGVLNFVNQATRKAQELKGWSPGQAWLRARLFLLFFMTPICAYSFASYSE</sequence>
<dbReference type="RefSeq" id="WP_011311283.1">
    <property type="nucleotide sequence ID" value="NC_007404.1"/>
</dbReference>
<keyword evidence="1" id="KW-0812">Transmembrane</keyword>
<keyword evidence="1" id="KW-1133">Transmembrane helix</keyword>